<keyword evidence="4 8" id="KW-0812">Transmembrane</keyword>
<keyword evidence="3" id="KW-0808">Transferase</keyword>
<dbReference type="Proteomes" id="UP000886842">
    <property type="component" value="Unassembled WGS sequence"/>
</dbReference>
<reference evidence="9" key="1">
    <citation type="submission" date="2020-10" db="EMBL/GenBank/DDBJ databases">
        <authorList>
            <person name="Gilroy R."/>
        </authorList>
    </citation>
    <scope>NUCLEOTIDE SEQUENCE</scope>
    <source>
        <strain evidence="9">ChiGjej1B1-24693</strain>
    </source>
</reference>
<comment type="subcellular location">
    <subcellularLocation>
        <location evidence="1">Cell membrane</location>
        <topology evidence="1">Multi-pass membrane protein</topology>
    </subcellularLocation>
</comment>
<evidence type="ECO:0000256" key="8">
    <source>
        <dbReference type="SAM" id="Phobius"/>
    </source>
</evidence>
<evidence type="ECO:0000313" key="9">
    <source>
        <dbReference type="EMBL" id="HIT75483.1"/>
    </source>
</evidence>
<protein>
    <submittedName>
        <fullName evidence="9">DUF2029 domain-containing protein</fullName>
    </submittedName>
</protein>
<feature type="transmembrane region" description="Helical" evidence="8">
    <location>
        <begin position="325"/>
        <end position="343"/>
    </location>
</feature>
<feature type="transmembrane region" description="Helical" evidence="8">
    <location>
        <begin position="105"/>
        <end position="125"/>
    </location>
</feature>
<evidence type="ECO:0000256" key="3">
    <source>
        <dbReference type="ARBA" id="ARBA00022679"/>
    </source>
</evidence>
<feature type="transmembrane region" description="Helical" evidence="8">
    <location>
        <begin position="349"/>
        <end position="367"/>
    </location>
</feature>
<evidence type="ECO:0000256" key="6">
    <source>
        <dbReference type="ARBA" id="ARBA00023136"/>
    </source>
</evidence>
<evidence type="ECO:0000256" key="4">
    <source>
        <dbReference type="ARBA" id="ARBA00022692"/>
    </source>
</evidence>
<gene>
    <name evidence="9" type="ORF">IAA98_07855</name>
</gene>
<dbReference type="GO" id="GO:0016758">
    <property type="term" value="F:hexosyltransferase activity"/>
    <property type="evidence" value="ECO:0007669"/>
    <property type="project" value="InterPro"/>
</dbReference>
<keyword evidence="6 8" id="KW-0472">Membrane</keyword>
<dbReference type="EMBL" id="DVLP01000237">
    <property type="protein sequence ID" value="HIT75483.1"/>
    <property type="molecule type" value="Genomic_DNA"/>
</dbReference>
<feature type="non-terminal residue" evidence="9">
    <location>
        <position position="1"/>
    </location>
</feature>
<keyword evidence="5 8" id="KW-1133">Transmembrane helix</keyword>
<keyword evidence="2" id="KW-1003">Cell membrane</keyword>
<feature type="transmembrane region" description="Helical" evidence="8">
    <location>
        <begin position="418"/>
        <end position="444"/>
    </location>
</feature>
<organism evidence="9 10">
    <name type="scientific">Candidatus Avipropionibacterium avicola</name>
    <dbReference type="NCBI Taxonomy" id="2840701"/>
    <lineage>
        <taxon>Bacteria</taxon>
        <taxon>Bacillati</taxon>
        <taxon>Actinomycetota</taxon>
        <taxon>Actinomycetes</taxon>
        <taxon>Propionibacteriales</taxon>
        <taxon>Propionibacteriaceae</taxon>
        <taxon>Propionibacteriaceae incertae sedis</taxon>
        <taxon>Candidatus Avipropionibacterium</taxon>
    </lineage>
</organism>
<accession>A0A9D1KNM1</accession>
<dbReference type="Pfam" id="PF09594">
    <property type="entry name" value="GT87"/>
    <property type="match status" value="1"/>
</dbReference>
<feature type="transmembrane region" description="Helical" evidence="8">
    <location>
        <begin position="211"/>
        <end position="230"/>
    </location>
</feature>
<comment type="similarity">
    <text evidence="7">Belongs to the glycosyltransferase 87 family.</text>
</comment>
<feature type="transmembrane region" description="Helical" evidence="8">
    <location>
        <begin position="290"/>
        <end position="313"/>
    </location>
</feature>
<comment type="caution">
    <text evidence="9">The sequence shown here is derived from an EMBL/GenBank/DDBJ whole genome shotgun (WGS) entry which is preliminary data.</text>
</comment>
<feature type="transmembrane region" description="Helical" evidence="8">
    <location>
        <begin position="137"/>
        <end position="155"/>
    </location>
</feature>
<feature type="transmembrane region" description="Helical" evidence="8">
    <location>
        <begin position="175"/>
        <end position="199"/>
    </location>
</feature>
<evidence type="ECO:0000256" key="1">
    <source>
        <dbReference type="ARBA" id="ARBA00004651"/>
    </source>
</evidence>
<sequence>WRVPADLDTDATTTEVLGRMTRPRWFAGLGPTARLGLAWIVSRALMMLLIITPAENWAHNDPFYYEEKLRALADGGIGSVMLEYPVPAVWALQLPDLLSFGSPQLYALGFVVLMAALDAGFTWLLWRASGRRRSAAIDFWLVFALVLGPLCWLRFDMLPAVLVGGALILSATHPKLAGALAAIGAATKLWPAVTWLALLPRPGRARLWTTVAFAATGVVLAGISLVQGGWDRLVSPLTWQSDRGLQIESIVATPLMVARLADPDQWPIELSQYNAFEILSGPGRESLLQVASVATAVGGLLIVALAGLLVWQLRTAAQRPGAPEVSWRIAMLALAMLLVLIVTNKTFSTQYMLWLAGPVACLLLNSGTGDRAARRRARTSSAIAWSVIGLGVATHLLYPICYPPLTTAPGQPVDPGLLLGATVVLAVRNLGLVVLTVVTVVLAVRPSTSSGVVTKGSGDVRSGGTS</sequence>
<proteinExistence type="inferred from homology"/>
<dbReference type="AlphaFoldDB" id="A0A9D1KNM1"/>
<evidence type="ECO:0000256" key="2">
    <source>
        <dbReference type="ARBA" id="ARBA00022475"/>
    </source>
</evidence>
<feature type="transmembrane region" description="Helical" evidence="8">
    <location>
        <begin position="33"/>
        <end position="51"/>
    </location>
</feature>
<evidence type="ECO:0000313" key="10">
    <source>
        <dbReference type="Proteomes" id="UP000886842"/>
    </source>
</evidence>
<evidence type="ECO:0000256" key="7">
    <source>
        <dbReference type="ARBA" id="ARBA00024033"/>
    </source>
</evidence>
<evidence type="ECO:0000256" key="5">
    <source>
        <dbReference type="ARBA" id="ARBA00022989"/>
    </source>
</evidence>
<name>A0A9D1KNM1_9ACTN</name>
<dbReference type="GO" id="GO:0005886">
    <property type="term" value="C:plasma membrane"/>
    <property type="evidence" value="ECO:0007669"/>
    <property type="project" value="UniProtKB-SubCell"/>
</dbReference>
<feature type="transmembrane region" description="Helical" evidence="8">
    <location>
        <begin position="379"/>
        <end position="398"/>
    </location>
</feature>
<dbReference type="InterPro" id="IPR018584">
    <property type="entry name" value="GT87"/>
</dbReference>
<reference evidence="9" key="2">
    <citation type="journal article" date="2021" name="PeerJ">
        <title>Extensive microbial diversity within the chicken gut microbiome revealed by metagenomics and culture.</title>
        <authorList>
            <person name="Gilroy R."/>
            <person name="Ravi A."/>
            <person name="Getino M."/>
            <person name="Pursley I."/>
            <person name="Horton D.L."/>
            <person name="Alikhan N.F."/>
            <person name="Baker D."/>
            <person name="Gharbi K."/>
            <person name="Hall N."/>
            <person name="Watson M."/>
            <person name="Adriaenssens E.M."/>
            <person name="Foster-Nyarko E."/>
            <person name="Jarju S."/>
            <person name="Secka A."/>
            <person name="Antonio M."/>
            <person name="Oren A."/>
            <person name="Chaudhuri R.R."/>
            <person name="La Ragione R."/>
            <person name="Hildebrand F."/>
            <person name="Pallen M.J."/>
        </authorList>
    </citation>
    <scope>NUCLEOTIDE SEQUENCE</scope>
    <source>
        <strain evidence="9">ChiGjej1B1-24693</strain>
    </source>
</reference>